<dbReference type="NCBIfam" id="TIGR00566">
    <property type="entry name" value="trpG_papA"/>
    <property type="match status" value="1"/>
</dbReference>
<keyword evidence="5" id="KW-1185">Reference proteome</keyword>
<accession>A0A518DTX7</accession>
<dbReference type="CDD" id="cd01743">
    <property type="entry name" value="GATase1_Anthranilate_Synthase"/>
    <property type="match status" value="1"/>
</dbReference>
<evidence type="ECO:0000313" key="4">
    <source>
        <dbReference type="EMBL" id="QDU95286.1"/>
    </source>
</evidence>
<dbReference type="InterPro" id="IPR006221">
    <property type="entry name" value="TrpG/PapA_dom"/>
</dbReference>
<proteinExistence type="predicted"/>
<dbReference type="PANTHER" id="PTHR43418">
    <property type="entry name" value="MULTIFUNCTIONAL TRYPTOPHAN BIOSYNTHESIS PROTEIN-RELATED"/>
    <property type="match status" value="1"/>
</dbReference>
<feature type="region of interest" description="Disordered" evidence="2">
    <location>
        <begin position="194"/>
        <end position="226"/>
    </location>
</feature>
<keyword evidence="4" id="KW-0456">Lyase</keyword>
<dbReference type="KEGG" id="lcre:Pla8534_31010"/>
<evidence type="ECO:0000313" key="5">
    <source>
        <dbReference type="Proteomes" id="UP000317648"/>
    </source>
</evidence>
<gene>
    <name evidence="4" type="primary">trpG_1</name>
    <name evidence="4" type="ORF">Pla8534_31010</name>
</gene>
<dbReference type="GO" id="GO:0004049">
    <property type="term" value="F:anthranilate synthase activity"/>
    <property type="evidence" value="ECO:0007669"/>
    <property type="project" value="UniProtKB-EC"/>
</dbReference>
<dbReference type="InterPro" id="IPR029062">
    <property type="entry name" value="Class_I_gatase-like"/>
</dbReference>
<dbReference type="SUPFAM" id="SSF52317">
    <property type="entry name" value="Class I glutamine amidotransferase-like"/>
    <property type="match status" value="1"/>
</dbReference>
<keyword evidence="1" id="KW-0315">Glutamine amidotransferase</keyword>
<dbReference type="GO" id="GO:0000162">
    <property type="term" value="P:L-tryptophan biosynthetic process"/>
    <property type="evidence" value="ECO:0007669"/>
    <property type="project" value="TreeGrafter"/>
</dbReference>
<dbReference type="AlphaFoldDB" id="A0A518DTX7"/>
<dbReference type="OrthoDB" id="9804328at2"/>
<dbReference type="PRINTS" id="PR00096">
    <property type="entry name" value="GATASE"/>
</dbReference>
<feature type="domain" description="Glutamine amidotransferase" evidence="3">
    <location>
        <begin position="3"/>
        <end position="186"/>
    </location>
</feature>
<dbReference type="PANTHER" id="PTHR43418:SF4">
    <property type="entry name" value="MULTIFUNCTIONAL TRYPTOPHAN BIOSYNTHESIS PROTEIN"/>
    <property type="match status" value="1"/>
</dbReference>
<protein>
    <submittedName>
        <fullName evidence="4">Anthranilate synthase component 2</fullName>
        <ecNumber evidence="4">4.1.3.27</ecNumber>
    </submittedName>
</protein>
<evidence type="ECO:0000259" key="3">
    <source>
        <dbReference type="Pfam" id="PF00117"/>
    </source>
</evidence>
<name>A0A518DTX7_9BACT</name>
<dbReference type="Proteomes" id="UP000317648">
    <property type="component" value="Chromosome"/>
</dbReference>
<evidence type="ECO:0000256" key="1">
    <source>
        <dbReference type="ARBA" id="ARBA00022962"/>
    </source>
</evidence>
<dbReference type="FunFam" id="3.40.50.880:FF:000003">
    <property type="entry name" value="Anthranilate synthase component II"/>
    <property type="match status" value="1"/>
</dbReference>
<evidence type="ECO:0000256" key="2">
    <source>
        <dbReference type="SAM" id="MobiDB-lite"/>
    </source>
</evidence>
<dbReference type="Pfam" id="PF00117">
    <property type="entry name" value="GATase"/>
    <property type="match status" value="1"/>
</dbReference>
<dbReference type="PROSITE" id="PS51273">
    <property type="entry name" value="GATASE_TYPE_1"/>
    <property type="match status" value="1"/>
</dbReference>
<dbReference type="EMBL" id="CP036433">
    <property type="protein sequence ID" value="QDU95286.1"/>
    <property type="molecule type" value="Genomic_DNA"/>
</dbReference>
<sequence>MILLIDNYDSFVHNLARYLNRLGQETRVLRNDAVGMEQIRDWQPQAIVLSPGPCTPDQAGSALEIVTEFWDRIPLLGVCLGHQTIAQALGGRIVRATQPMHGRTSPINHTDSPLFRGLPSPLTVCRYHSLIVDRATLPDCFTITAETTDGVIMGLEHRTAPVFGVQFHPESILTDQGVDLLANFLRVVGCPLPDQMPGGENQDPATLESPGETDPWPPDASTLYGR</sequence>
<dbReference type="PRINTS" id="PR00097">
    <property type="entry name" value="ANTSNTHASEII"/>
</dbReference>
<dbReference type="InterPro" id="IPR050472">
    <property type="entry name" value="Anth_synth/Amidotransfase"/>
</dbReference>
<dbReference type="Gene3D" id="3.40.50.880">
    <property type="match status" value="1"/>
</dbReference>
<organism evidence="4 5">
    <name type="scientific">Lignipirellula cremea</name>
    <dbReference type="NCBI Taxonomy" id="2528010"/>
    <lineage>
        <taxon>Bacteria</taxon>
        <taxon>Pseudomonadati</taxon>
        <taxon>Planctomycetota</taxon>
        <taxon>Planctomycetia</taxon>
        <taxon>Pirellulales</taxon>
        <taxon>Pirellulaceae</taxon>
        <taxon>Lignipirellula</taxon>
    </lineage>
</organism>
<dbReference type="PRINTS" id="PR00099">
    <property type="entry name" value="CPSGATASE"/>
</dbReference>
<dbReference type="InterPro" id="IPR017926">
    <property type="entry name" value="GATASE"/>
</dbReference>
<dbReference type="GO" id="GO:0005829">
    <property type="term" value="C:cytosol"/>
    <property type="evidence" value="ECO:0007669"/>
    <property type="project" value="TreeGrafter"/>
</dbReference>
<dbReference type="EC" id="4.1.3.27" evidence="4"/>
<reference evidence="4 5" key="1">
    <citation type="submission" date="2019-02" db="EMBL/GenBank/DDBJ databases">
        <title>Deep-cultivation of Planctomycetes and their phenomic and genomic characterization uncovers novel biology.</title>
        <authorList>
            <person name="Wiegand S."/>
            <person name="Jogler M."/>
            <person name="Boedeker C."/>
            <person name="Pinto D."/>
            <person name="Vollmers J."/>
            <person name="Rivas-Marin E."/>
            <person name="Kohn T."/>
            <person name="Peeters S.H."/>
            <person name="Heuer A."/>
            <person name="Rast P."/>
            <person name="Oberbeckmann S."/>
            <person name="Bunk B."/>
            <person name="Jeske O."/>
            <person name="Meyerdierks A."/>
            <person name="Storesund J.E."/>
            <person name="Kallscheuer N."/>
            <person name="Luecker S."/>
            <person name="Lage O.M."/>
            <person name="Pohl T."/>
            <person name="Merkel B.J."/>
            <person name="Hornburger P."/>
            <person name="Mueller R.-W."/>
            <person name="Bruemmer F."/>
            <person name="Labrenz M."/>
            <person name="Spormann A.M."/>
            <person name="Op den Camp H."/>
            <person name="Overmann J."/>
            <person name="Amann R."/>
            <person name="Jetten M.S.M."/>
            <person name="Mascher T."/>
            <person name="Medema M.H."/>
            <person name="Devos D.P."/>
            <person name="Kaster A.-K."/>
            <person name="Ovreas L."/>
            <person name="Rohde M."/>
            <person name="Galperin M.Y."/>
            <person name="Jogler C."/>
        </authorList>
    </citation>
    <scope>NUCLEOTIDE SEQUENCE [LARGE SCALE GENOMIC DNA]</scope>
    <source>
        <strain evidence="4 5">Pla85_3_4</strain>
    </source>
</reference>